<reference evidence="1 2" key="1">
    <citation type="submission" date="2022-05" db="EMBL/GenBank/DDBJ databases">
        <title>Genome Sequencing of Bee-Associated Microbes.</title>
        <authorList>
            <person name="Dunlap C."/>
        </authorList>
    </citation>
    <scope>NUCLEOTIDE SEQUENCE [LARGE SCALE GENOMIC DNA]</scope>
    <source>
        <strain evidence="1 2">NRRL B-14421</strain>
    </source>
</reference>
<comment type="caution">
    <text evidence="1">The sequence shown here is derived from an EMBL/GenBank/DDBJ whole genome shotgun (WGS) entry which is preliminary data.</text>
</comment>
<proteinExistence type="predicted"/>
<accession>A0ABT4G6J3</accession>
<evidence type="ECO:0000313" key="1">
    <source>
        <dbReference type="EMBL" id="MCY9691789.1"/>
    </source>
</evidence>
<sequence length="92" mass="10321">MTIVENECLQKITNVLKGMQVIHVESMPDSVGQLYTLKIKDGSKIIEYSSSLFLNGKQYKVVNDVAKKELDQYLIKIGRAVIPDLLPGIEIN</sequence>
<gene>
    <name evidence="1" type="ORF">M5X19_02440</name>
</gene>
<keyword evidence="2" id="KW-1185">Reference proteome</keyword>
<name>A0ABT4G6J3_9BACL</name>
<dbReference type="Proteomes" id="UP001527099">
    <property type="component" value="Unassembled WGS sequence"/>
</dbReference>
<dbReference type="RefSeq" id="WP_268613528.1">
    <property type="nucleotide sequence ID" value="NZ_JAMDMX010000003.1"/>
</dbReference>
<dbReference type="EMBL" id="JAMDMX010000003">
    <property type="protein sequence ID" value="MCY9691789.1"/>
    <property type="molecule type" value="Genomic_DNA"/>
</dbReference>
<protein>
    <submittedName>
        <fullName evidence="1">Uncharacterized protein</fullName>
    </submittedName>
</protein>
<organism evidence="1 2">
    <name type="scientific">Paenibacillus alginolyticus</name>
    <dbReference type="NCBI Taxonomy" id="59839"/>
    <lineage>
        <taxon>Bacteria</taxon>
        <taxon>Bacillati</taxon>
        <taxon>Bacillota</taxon>
        <taxon>Bacilli</taxon>
        <taxon>Bacillales</taxon>
        <taxon>Paenibacillaceae</taxon>
        <taxon>Paenibacillus</taxon>
    </lineage>
</organism>
<evidence type="ECO:0000313" key="2">
    <source>
        <dbReference type="Proteomes" id="UP001527099"/>
    </source>
</evidence>